<protein>
    <submittedName>
        <fullName evidence="1">Uncharacterized protein</fullName>
    </submittedName>
</protein>
<evidence type="ECO:0000313" key="1">
    <source>
        <dbReference type="EMBL" id="CAB4159100.1"/>
    </source>
</evidence>
<proteinExistence type="predicted"/>
<accession>A0A6J5NH68</accession>
<reference evidence="1" key="1">
    <citation type="submission" date="2020-04" db="EMBL/GenBank/DDBJ databases">
        <authorList>
            <person name="Chiriac C."/>
            <person name="Salcher M."/>
            <person name="Ghai R."/>
            <person name="Kavagutti S V."/>
        </authorList>
    </citation>
    <scope>NUCLEOTIDE SEQUENCE</scope>
</reference>
<organism evidence="1">
    <name type="scientific">uncultured Caudovirales phage</name>
    <dbReference type="NCBI Taxonomy" id="2100421"/>
    <lineage>
        <taxon>Viruses</taxon>
        <taxon>Duplodnaviria</taxon>
        <taxon>Heunggongvirae</taxon>
        <taxon>Uroviricota</taxon>
        <taxon>Caudoviricetes</taxon>
        <taxon>Peduoviridae</taxon>
        <taxon>Maltschvirus</taxon>
        <taxon>Maltschvirus maltsch</taxon>
    </lineage>
</organism>
<sequence length="1107" mass="119761">MAIRAMNNQQSYVLGDVTWIGMDTRIQPNKLKDGYAQNIENMMIDGNSPVLRNGFRGIMNTFNANPVHELTALKSSATVSKLVYAKNGKLYATDPSGAPATETELTDQTTGASFAFPSAGKLVRMTQYGRYIYGVGGSGSTFSLFRTNGTIAASLPSVSGPTSTKPNATGIVKAVKSYTSGTYGDAAANATFGSFTTPSNNRIQNEFFATNSGTTAANWNVNAGDPSIGTNSGVDVVLKALPWGGSKGTVSRGSDNRTTGWVAQINQPQDYIIQNVTSLPTYTQDGSTPKVNGLFRLKFWLMNYDDTKPFNGQYINVAVQGYNSTTILGGNKISGALFTATADAAPKQTLSDWIAFEYVVDFREFEGTLQAVQVQLSNSGWSRDADPGILVDNVQLHSVLSSANDNATTTDLGLAGFKAAQVNTSVTGLYGGYVQNRLIKLTLPSTVDLSLKAGLGIRAELHPNIRTVEMPISVGIKEGSTIAWSGQAVYNARTRFLEFQLFPIPPASRDAVNSVYLRFDEDIPDVANDAVLVGLGDVVVQGGLAPDNQYKYIYTRWKAAPAAWRASSAYNIVAPPGEGIETTPCEFSSEIESSVAYSRGRITFSDTGLRTSTTDYTYDYILVYRRCDTLFTDGMPRLIAMIPTNLGTASSYTGQSAKVFDYVTSALVNSDSVTFDVSWTTNTATYTIYDDVKDTDILYPTNTGRPGMFNHSGRDQLPTGLSTIANHKQRLFTSKDNGLYASWPLNKDNEYGVYTTNIPNVQDPFMAIKGAFMTIGSQDDNEKIVNLLSYSAESVVAAGGDTSAVLIAYRENSIVPIMGFDPTSFQAQQFVREAGAGLLASKGIASLVGQALHVSSSGISVMNGTKIEPMSLPLEGVLNPRSMDYGPTGSAQYIGAAAYADIILIPHERRLYAFAPVAGSSTANSNSVIYIYDTRTTGWVKWKLPVFSSVQVNVSSAVSCTSINDVSDMYVGGSNGQIYRLEGFSDRPTYGGTTQGIDWKITTRRYGQTYAEGVAYYGTNRPHQINVHYYTPSAIQFTWKLTNNRFVTQTGVYTTLANQDKAISFRQIPNELRGTWLELEVYGTAATSRIEIHALSVVSTESTVRRS</sequence>
<name>A0A6J5NH68_9CAUD</name>
<gene>
    <name evidence="1" type="ORF">UFOVP704_52</name>
</gene>
<dbReference type="EMBL" id="LR796675">
    <property type="protein sequence ID" value="CAB4159100.1"/>
    <property type="molecule type" value="Genomic_DNA"/>
</dbReference>